<dbReference type="GO" id="GO:0016773">
    <property type="term" value="F:phosphotransferase activity, alcohol group as acceptor"/>
    <property type="evidence" value="ECO:0007669"/>
    <property type="project" value="InterPro"/>
</dbReference>
<dbReference type="NCBIfam" id="TIGR02199">
    <property type="entry name" value="rfaE_dom_II"/>
    <property type="match status" value="1"/>
</dbReference>
<evidence type="ECO:0000256" key="2">
    <source>
        <dbReference type="ARBA" id="ARBA00022679"/>
    </source>
</evidence>
<evidence type="ECO:0000256" key="4">
    <source>
        <dbReference type="ARBA" id="ARBA00022741"/>
    </source>
</evidence>
<dbReference type="Proteomes" id="UP000254150">
    <property type="component" value="Unassembled WGS sequence"/>
</dbReference>
<evidence type="ECO:0000313" key="12">
    <source>
        <dbReference type="Proteomes" id="UP000254150"/>
    </source>
</evidence>
<dbReference type="AlphaFoldDB" id="A0A380P576"/>
<proteinExistence type="predicted"/>
<dbReference type="Gene3D" id="3.40.50.620">
    <property type="entry name" value="HUPs"/>
    <property type="match status" value="1"/>
</dbReference>
<evidence type="ECO:0000256" key="5">
    <source>
        <dbReference type="ARBA" id="ARBA00022840"/>
    </source>
</evidence>
<dbReference type="SUPFAM" id="SSF53613">
    <property type="entry name" value="Ribokinase-like"/>
    <property type="match status" value="1"/>
</dbReference>
<dbReference type="Gene3D" id="3.40.1190.20">
    <property type="match status" value="1"/>
</dbReference>
<dbReference type="Pfam" id="PF00294">
    <property type="entry name" value="PfkB"/>
    <property type="match status" value="1"/>
</dbReference>
<dbReference type="PANTHER" id="PTHR43793:SF2">
    <property type="entry name" value="BIFUNCTIONAL PROTEIN HLDE"/>
    <property type="match status" value="1"/>
</dbReference>
<dbReference type="SUPFAM" id="SSF52374">
    <property type="entry name" value="Nucleotidylyl transferase"/>
    <property type="match status" value="1"/>
</dbReference>
<dbReference type="PANTHER" id="PTHR43793">
    <property type="entry name" value="FAD SYNTHASE"/>
    <property type="match status" value="1"/>
</dbReference>
<dbReference type="RefSeq" id="WP_100453738.1">
    <property type="nucleotide sequence ID" value="NZ_UHID01000007.1"/>
</dbReference>
<keyword evidence="5" id="KW-0067">ATP-binding</keyword>
<dbReference type="GO" id="GO:0005975">
    <property type="term" value="P:carbohydrate metabolic process"/>
    <property type="evidence" value="ECO:0007669"/>
    <property type="project" value="InterPro"/>
</dbReference>
<dbReference type="InterPro" id="IPR014729">
    <property type="entry name" value="Rossmann-like_a/b/a_fold"/>
</dbReference>
<dbReference type="EC" id="2.7.7.70" evidence="1"/>
<dbReference type="EMBL" id="UHID01000007">
    <property type="protein sequence ID" value="SUP60360.1"/>
    <property type="molecule type" value="Genomic_DNA"/>
</dbReference>
<reference evidence="11 12" key="1">
    <citation type="submission" date="2018-06" db="EMBL/GenBank/DDBJ databases">
        <authorList>
            <consortium name="Pathogen Informatics"/>
            <person name="Doyle S."/>
        </authorList>
    </citation>
    <scope>NUCLEOTIDE SEQUENCE [LARGE SCALE GENOMIC DNA]</scope>
    <source>
        <strain evidence="11 12">NCTC7807</strain>
    </source>
</reference>
<comment type="catalytic activity">
    <reaction evidence="8">
        <text>D-glycero-beta-D-manno-heptose 1-phosphate + ATP + H(+) = ADP-D-glycero-beta-D-manno-heptose + diphosphate</text>
        <dbReference type="Rhea" id="RHEA:27465"/>
        <dbReference type="ChEBI" id="CHEBI:15378"/>
        <dbReference type="ChEBI" id="CHEBI:30616"/>
        <dbReference type="ChEBI" id="CHEBI:33019"/>
        <dbReference type="ChEBI" id="CHEBI:59967"/>
        <dbReference type="ChEBI" id="CHEBI:61593"/>
        <dbReference type="EC" id="2.7.7.70"/>
    </reaction>
</comment>
<dbReference type="InterPro" id="IPR011611">
    <property type="entry name" value="PfkB_dom"/>
</dbReference>
<evidence type="ECO:0000256" key="6">
    <source>
        <dbReference type="ARBA" id="ARBA00023268"/>
    </source>
</evidence>
<evidence type="ECO:0000256" key="1">
    <source>
        <dbReference type="ARBA" id="ARBA00012519"/>
    </source>
</evidence>
<protein>
    <recommendedName>
        <fullName evidence="1">D-glycero-beta-D-manno-heptose 1-phosphate adenylyltransferase</fullName>
        <ecNumber evidence="1">2.7.7.70</ecNumber>
    </recommendedName>
</protein>
<dbReference type="NCBIfam" id="TIGR00125">
    <property type="entry name" value="cyt_tran_rel"/>
    <property type="match status" value="1"/>
</dbReference>
<keyword evidence="7" id="KW-0119">Carbohydrate metabolism</keyword>
<evidence type="ECO:0000256" key="3">
    <source>
        <dbReference type="ARBA" id="ARBA00022695"/>
    </source>
</evidence>
<evidence type="ECO:0000259" key="9">
    <source>
        <dbReference type="Pfam" id="PF00294"/>
    </source>
</evidence>
<dbReference type="Pfam" id="PF01467">
    <property type="entry name" value="CTP_transf_like"/>
    <property type="match status" value="1"/>
</dbReference>
<dbReference type="GeneID" id="95069181"/>
<dbReference type="InterPro" id="IPR011914">
    <property type="entry name" value="RfaE_dom_II"/>
</dbReference>
<keyword evidence="4" id="KW-0547">Nucleotide-binding</keyword>
<feature type="domain" description="Cytidyltransferase-like" evidence="10">
    <location>
        <begin position="334"/>
        <end position="434"/>
    </location>
</feature>
<dbReference type="GO" id="GO:0016779">
    <property type="term" value="F:nucleotidyltransferase activity"/>
    <property type="evidence" value="ECO:0007669"/>
    <property type="project" value="UniProtKB-KW"/>
</dbReference>
<accession>A0A380P576</accession>
<evidence type="ECO:0000256" key="7">
    <source>
        <dbReference type="ARBA" id="ARBA00023277"/>
    </source>
</evidence>
<keyword evidence="2 11" id="KW-0808">Transferase</keyword>
<evidence type="ECO:0000313" key="11">
    <source>
        <dbReference type="EMBL" id="SUP60360.1"/>
    </source>
</evidence>
<keyword evidence="6" id="KW-0511">Multifunctional enzyme</keyword>
<feature type="domain" description="Carbohydrate kinase PfkB" evidence="9">
    <location>
        <begin position="175"/>
        <end position="301"/>
    </location>
</feature>
<gene>
    <name evidence="11" type="primary">hldE_2</name>
    <name evidence="11" type="ORF">NCTC7807_04428</name>
</gene>
<organism evidence="11 12">
    <name type="scientific">Streptomyces griseus</name>
    <dbReference type="NCBI Taxonomy" id="1911"/>
    <lineage>
        <taxon>Bacteria</taxon>
        <taxon>Bacillati</taxon>
        <taxon>Actinomycetota</taxon>
        <taxon>Actinomycetes</taxon>
        <taxon>Kitasatosporales</taxon>
        <taxon>Streptomycetaceae</taxon>
        <taxon>Streptomyces</taxon>
    </lineage>
</organism>
<dbReference type="InterPro" id="IPR029056">
    <property type="entry name" value="Ribokinase-like"/>
</dbReference>
<evidence type="ECO:0000256" key="8">
    <source>
        <dbReference type="ARBA" id="ARBA00047428"/>
    </source>
</evidence>
<dbReference type="InterPro" id="IPR004821">
    <property type="entry name" value="Cyt_trans-like"/>
</dbReference>
<name>A0A380P576_STRGR</name>
<evidence type="ECO:0000259" key="10">
    <source>
        <dbReference type="Pfam" id="PF01467"/>
    </source>
</evidence>
<sequence>MTARAPLVVVGDALLDEDVHGRVERLAPDAPVPVVSGARAVRRPGGAALAARLAARDGREVTLVTALGADPASRAVRELLAGSVRLVELPLSGTLPRKTRVLGADRPLLRLDEGDGRAGEATEEARSVVRAARGLLVADYGRGAADVLRAGLERAAARTPVVWDPHPRGGPPVPGTRLVTPSAAEAAGFARRLTDDPPHGSAPSGPGTLERAVRDAGLLLDAWGAAAVAVTLGERGALLTHGETPLFVPAAVSAHGDACGAGDRFAATAAGLLADEALPEEAVRAAVAAATRYVAEGGAASVVADGRPETASAPPGARELAERVRARGGTVAAAGGCFDLLHAGHVALLEAARRTGDCLIVCLNSDASVRRRKGPGRPLVEAADRMRVLNALECVDAVAVFDEDTPERLLGELRPHIWAKGGDYARSALPETRLVESWGGQVLLLPYLDGRSTTTLAERAARPPAPAPEGTP</sequence>
<keyword evidence="3" id="KW-0548">Nucleotidyltransferase</keyword>
<dbReference type="GO" id="GO:0005524">
    <property type="term" value="F:ATP binding"/>
    <property type="evidence" value="ECO:0007669"/>
    <property type="project" value="UniProtKB-KW"/>
</dbReference>
<dbReference type="InterPro" id="IPR050385">
    <property type="entry name" value="Archaeal_FAD_synthase"/>
</dbReference>